<organism evidence="14">
    <name type="scientific">Tetraselmis sp. GSL018</name>
    <dbReference type="NCBI Taxonomy" id="582737"/>
    <lineage>
        <taxon>Eukaryota</taxon>
        <taxon>Viridiplantae</taxon>
        <taxon>Chlorophyta</taxon>
        <taxon>core chlorophytes</taxon>
        <taxon>Chlorodendrophyceae</taxon>
        <taxon>Chlorodendrales</taxon>
        <taxon>Chlorodendraceae</taxon>
        <taxon>Tetraselmis</taxon>
    </lineage>
</organism>
<keyword evidence="9 14" id="KW-0413">Isomerase</keyword>
<dbReference type="SMART" id="SM00434">
    <property type="entry name" value="TOP4c"/>
    <property type="match status" value="1"/>
</dbReference>
<evidence type="ECO:0000256" key="2">
    <source>
        <dbReference type="ARBA" id="ARBA00001946"/>
    </source>
</evidence>
<keyword evidence="6" id="KW-0067">ATP-binding</keyword>
<comment type="catalytic activity">
    <reaction evidence="1">
        <text>ATP-dependent breakage, passage and rejoining of double-stranded DNA.</text>
        <dbReference type="EC" id="5.6.2.2"/>
    </reaction>
</comment>
<feature type="non-terminal residue" evidence="14">
    <location>
        <position position="1"/>
    </location>
</feature>
<dbReference type="GO" id="GO:0003677">
    <property type="term" value="F:DNA binding"/>
    <property type="evidence" value="ECO:0007669"/>
    <property type="project" value="UniProtKB-UniRule"/>
</dbReference>
<comment type="caution">
    <text evidence="10">Lacks conserved residue(s) required for the propagation of feature annotation.</text>
</comment>
<dbReference type="SUPFAM" id="SSF56719">
    <property type="entry name" value="Type II DNA topoisomerase"/>
    <property type="match status" value="1"/>
</dbReference>
<evidence type="ECO:0000256" key="4">
    <source>
        <dbReference type="ARBA" id="ARBA00012895"/>
    </source>
</evidence>
<evidence type="ECO:0000256" key="9">
    <source>
        <dbReference type="ARBA" id="ARBA00023235"/>
    </source>
</evidence>
<feature type="compositionally biased region" description="Polar residues" evidence="12">
    <location>
        <begin position="482"/>
        <end position="492"/>
    </location>
</feature>
<evidence type="ECO:0000313" key="14">
    <source>
        <dbReference type="EMBL" id="JAC68048.1"/>
    </source>
</evidence>
<evidence type="ECO:0000256" key="1">
    <source>
        <dbReference type="ARBA" id="ARBA00000185"/>
    </source>
</evidence>
<protein>
    <recommendedName>
        <fullName evidence="4">DNA topoisomerase (ATP-hydrolyzing)</fullName>
        <ecNumber evidence="4">5.6.2.2</ecNumber>
    </recommendedName>
</protein>
<comment type="similarity">
    <text evidence="3">Belongs to the type II topoisomerase family.</text>
</comment>
<feature type="compositionally biased region" description="Polar residues" evidence="12">
    <location>
        <begin position="399"/>
        <end position="413"/>
    </location>
</feature>
<dbReference type="GO" id="GO:0003918">
    <property type="term" value="F:DNA topoisomerase type II (double strand cut, ATP-hydrolyzing) activity"/>
    <property type="evidence" value="ECO:0007669"/>
    <property type="project" value="UniProtKB-EC"/>
</dbReference>
<feature type="compositionally biased region" description="Polar residues" evidence="12">
    <location>
        <begin position="520"/>
        <end position="532"/>
    </location>
</feature>
<dbReference type="FunFam" id="3.30.1360.40:FF:000003">
    <property type="entry name" value="DNA topoisomerase 2"/>
    <property type="match status" value="1"/>
</dbReference>
<evidence type="ECO:0000256" key="7">
    <source>
        <dbReference type="ARBA" id="ARBA00023029"/>
    </source>
</evidence>
<dbReference type="GO" id="GO:0000712">
    <property type="term" value="P:resolution of meiotic recombination intermediates"/>
    <property type="evidence" value="ECO:0007669"/>
    <property type="project" value="TreeGrafter"/>
</dbReference>
<dbReference type="EC" id="5.6.2.2" evidence="4"/>
<dbReference type="PROSITE" id="PS52040">
    <property type="entry name" value="TOPO_IIA"/>
    <property type="match status" value="1"/>
</dbReference>
<dbReference type="GO" id="GO:0005634">
    <property type="term" value="C:nucleus"/>
    <property type="evidence" value="ECO:0007669"/>
    <property type="project" value="TreeGrafter"/>
</dbReference>
<dbReference type="PRINTS" id="PR01158">
    <property type="entry name" value="TOPISMRASEII"/>
</dbReference>
<evidence type="ECO:0000259" key="13">
    <source>
        <dbReference type="PROSITE" id="PS52040"/>
    </source>
</evidence>
<accession>A0A061R7V1</accession>
<dbReference type="InterPro" id="IPR050634">
    <property type="entry name" value="DNA_Topoisomerase_II"/>
</dbReference>
<dbReference type="GO" id="GO:0005524">
    <property type="term" value="F:ATP binding"/>
    <property type="evidence" value="ECO:0007669"/>
    <property type="project" value="UniProtKB-KW"/>
</dbReference>
<dbReference type="InterPro" id="IPR002205">
    <property type="entry name" value="Topo_IIA_dom_A"/>
</dbReference>
<feature type="coiled-coil region" evidence="11">
    <location>
        <begin position="153"/>
        <end position="180"/>
    </location>
</feature>
<comment type="cofactor">
    <cofactor evidence="2">
        <name>Mg(2+)</name>
        <dbReference type="ChEBI" id="CHEBI:18420"/>
    </cofactor>
</comment>
<evidence type="ECO:0000256" key="8">
    <source>
        <dbReference type="ARBA" id="ARBA00023125"/>
    </source>
</evidence>
<feature type="compositionally biased region" description="Basic and acidic residues" evidence="12">
    <location>
        <begin position="539"/>
        <end position="548"/>
    </location>
</feature>
<feature type="compositionally biased region" description="Basic residues" evidence="12">
    <location>
        <begin position="337"/>
        <end position="359"/>
    </location>
</feature>
<feature type="region of interest" description="Disordered" evidence="12">
    <location>
        <begin position="433"/>
        <end position="587"/>
    </location>
</feature>
<gene>
    <name evidence="14" type="primary">TOP2</name>
    <name evidence="14" type="ORF">TSPGSL018_9648</name>
</gene>
<dbReference type="PANTHER" id="PTHR10169">
    <property type="entry name" value="DNA TOPOISOMERASE/GYRASE"/>
    <property type="match status" value="1"/>
</dbReference>
<evidence type="ECO:0000256" key="6">
    <source>
        <dbReference type="ARBA" id="ARBA00022840"/>
    </source>
</evidence>
<keyword evidence="7" id="KW-0799">Topoisomerase</keyword>
<evidence type="ECO:0000256" key="3">
    <source>
        <dbReference type="ARBA" id="ARBA00011080"/>
    </source>
</evidence>
<dbReference type="Pfam" id="PF00521">
    <property type="entry name" value="DNA_topoisoIV"/>
    <property type="match status" value="1"/>
</dbReference>
<dbReference type="GO" id="GO:0006265">
    <property type="term" value="P:DNA topological change"/>
    <property type="evidence" value="ECO:0007669"/>
    <property type="project" value="InterPro"/>
</dbReference>
<dbReference type="Gene3D" id="3.30.1360.40">
    <property type="match status" value="1"/>
</dbReference>
<dbReference type="AlphaFoldDB" id="A0A061R7V1"/>
<proteinExistence type="inferred from homology"/>
<reference evidence="14" key="1">
    <citation type="submission" date="2014-05" db="EMBL/GenBank/DDBJ databases">
        <title>The transcriptome of the halophilic microalga Tetraselmis sp. GSL018 isolated from the Great Salt Lake, Utah.</title>
        <authorList>
            <person name="Jinkerson R.E."/>
            <person name="D'Adamo S."/>
            <person name="Posewitz M.C."/>
        </authorList>
    </citation>
    <scope>NUCLEOTIDE SEQUENCE</scope>
    <source>
        <strain evidence="14">GSL018</strain>
    </source>
</reference>
<feature type="compositionally biased region" description="Basic residues" evidence="12">
    <location>
        <begin position="460"/>
        <end position="474"/>
    </location>
</feature>
<feature type="compositionally biased region" description="Acidic residues" evidence="12">
    <location>
        <begin position="563"/>
        <end position="574"/>
    </location>
</feature>
<dbReference type="InterPro" id="IPR001154">
    <property type="entry name" value="TopoII_euk"/>
</dbReference>
<feature type="region of interest" description="Disordered" evidence="12">
    <location>
        <begin position="305"/>
        <end position="418"/>
    </location>
</feature>
<evidence type="ECO:0000256" key="10">
    <source>
        <dbReference type="PROSITE-ProRule" id="PRU01384"/>
    </source>
</evidence>
<dbReference type="InterPro" id="IPR013757">
    <property type="entry name" value="Topo_IIA_A_a_sf"/>
</dbReference>
<name>A0A061R7V1_9CHLO</name>
<dbReference type="PANTHER" id="PTHR10169:SF38">
    <property type="entry name" value="DNA TOPOISOMERASE 2"/>
    <property type="match status" value="1"/>
</dbReference>
<keyword evidence="5" id="KW-0547">Nucleotide-binding</keyword>
<dbReference type="InterPro" id="IPR013760">
    <property type="entry name" value="Topo_IIA-like_dom_sf"/>
</dbReference>
<dbReference type="Gene3D" id="1.10.268.10">
    <property type="entry name" value="Topoisomerase, domain 3"/>
    <property type="match status" value="1"/>
</dbReference>
<keyword evidence="8 10" id="KW-0238">DNA-binding</keyword>
<evidence type="ECO:0000256" key="12">
    <source>
        <dbReference type="SAM" id="MobiDB-lite"/>
    </source>
</evidence>
<keyword evidence="11" id="KW-0175">Coiled coil</keyword>
<evidence type="ECO:0000256" key="5">
    <source>
        <dbReference type="ARBA" id="ARBA00022741"/>
    </source>
</evidence>
<dbReference type="EMBL" id="GBEZ01018382">
    <property type="protein sequence ID" value="JAC68048.1"/>
    <property type="molecule type" value="Transcribed_RNA"/>
</dbReference>
<sequence length="587" mass="65910">IRGDELVPMHPWYKSFMGQIEQVPSKSGNRAISGCFQETNAGIDITELPVRKWTQDYKEFLECLVRPENKAEEPFLQNYKEYHTDVNVHFSLEMSKPKLDEAITLGIEKKFKLQTTVSTGNMMLWDKNGVIRKFETPEEIISEFYDLRILFYRKRHNSLIKVAEGELQRLSNKMRFILEVISGAIIVNNRRKKDIEADLEAANYDKLVNSKSKKVSAAADPDDGPADELSSESSTASYDYLLSMPIWSLTLERVQALKDEAANKSQELEHLKSISAEDLWLKDLDEFVEALEQKDEEDRKLAKIQIEQRRRGGGGKAKGTNCLGDSDDEWSPGSKKATSRRAPVKKSISRQPSKIKKQVVKASTENESTGHDDTESFGSLTERINKMSVYQKTSKPKTQDSYQVHNNTETSFGDNGAEMEQKDVLYLEVSDGEPEVVSPHPLKLAQTKNARASQLAKDMKPKKATATTKRKPVIKKGPLEQSKVTPQASRLSNFDVDSPSPAVAHQGKVRRIRPSPFHKGSSSVNPTSTAITTDEIDVKDEVKNETARPRRAAAKKTYVESDVSTDNDDDDDIEIISSGSDSETDSD</sequence>
<evidence type="ECO:0000256" key="11">
    <source>
        <dbReference type="SAM" id="Coils"/>
    </source>
</evidence>
<feature type="domain" description="Topo IIA-type catalytic" evidence="13">
    <location>
        <begin position="1"/>
        <end position="284"/>
    </location>
</feature>
<dbReference type="GO" id="GO:0000819">
    <property type="term" value="P:sister chromatid segregation"/>
    <property type="evidence" value="ECO:0007669"/>
    <property type="project" value="TreeGrafter"/>
</dbReference>